<evidence type="ECO:0000256" key="12">
    <source>
        <dbReference type="PROSITE-ProRule" id="PRU00169"/>
    </source>
</evidence>
<dbReference type="SMART" id="SM00091">
    <property type="entry name" value="PAS"/>
    <property type="match status" value="6"/>
</dbReference>
<evidence type="ECO:0000259" key="16">
    <source>
        <dbReference type="PROSITE" id="PS50112"/>
    </source>
</evidence>
<dbReference type="Pfam" id="PF02518">
    <property type="entry name" value="HATPase_c"/>
    <property type="match status" value="1"/>
</dbReference>
<feature type="modified residue" description="Phosphohistidine" evidence="11">
    <location>
        <position position="1480"/>
    </location>
</feature>
<keyword evidence="7" id="KW-0067">ATP-binding</keyword>
<dbReference type="Pfam" id="PF13188">
    <property type="entry name" value="PAS_8"/>
    <property type="match status" value="1"/>
</dbReference>
<evidence type="ECO:0000256" key="6">
    <source>
        <dbReference type="ARBA" id="ARBA00022777"/>
    </source>
</evidence>
<evidence type="ECO:0000256" key="11">
    <source>
        <dbReference type="PROSITE-ProRule" id="PRU00110"/>
    </source>
</evidence>
<gene>
    <name evidence="19" type="ORF">GXP67_18150</name>
</gene>
<dbReference type="InterPro" id="IPR004358">
    <property type="entry name" value="Sig_transdc_His_kin-like_C"/>
</dbReference>
<accession>A0A6C0GK65</accession>
<dbReference type="PROSITE" id="PS50112">
    <property type="entry name" value="PAS"/>
    <property type="match status" value="4"/>
</dbReference>
<evidence type="ECO:0000256" key="8">
    <source>
        <dbReference type="ARBA" id="ARBA00023012"/>
    </source>
</evidence>
<dbReference type="SMART" id="SM00448">
    <property type="entry name" value="REC"/>
    <property type="match status" value="1"/>
</dbReference>
<feature type="coiled-coil region" evidence="13">
    <location>
        <begin position="302"/>
        <end position="329"/>
    </location>
</feature>
<dbReference type="Gene3D" id="3.30.450.20">
    <property type="entry name" value="PAS domain"/>
    <property type="match status" value="6"/>
</dbReference>
<feature type="domain" description="PAC" evidence="17">
    <location>
        <begin position="818"/>
        <end position="870"/>
    </location>
</feature>
<evidence type="ECO:0000256" key="7">
    <source>
        <dbReference type="ARBA" id="ARBA00022840"/>
    </source>
</evidence>
<evidence type="ECO:0000313" key="20">
    <source>
        <dbReference type="Proteomes" id="UP000480178"/>
    </source>
</evidence>
<keyword evidence="5" id="KW-0547">Nucleotide-binding</keyword>
<evidence type="ECO:0000256" key="5">
    <source>
        <dbReference type="ARBA" id="ARBA00022741"/>
    </source>
</evidence>
<evidence type="ECO:0000259" key="18">
    <source>
        <dbReference type="PROSITE" id="PS50894"/>
    </source>
</evidence>
<sequence length="1537" mass="176750">MQSLVYKNKAQLIEEIERLRQQLASIQQPVDQPELAEAIPVSSLTDYNSAQHTTDRSWVKNESQEYDQNYRAIFNASTDAIFIFSRNGYILDVNESALQVYQATKHELVGLQADVFCKKYDYRLDKLSAFLEEAWQEKSVKLEWEGKTPSGQLLAREIIFKKGMYRGEEVIITYGKDISDRRLAEKTIRESESRFRTLANHAPVLLRMTDEHNRFYYFSKQWLQFTGRTLKKERDMGWLSQVQPDDAAMVSDTLAAAFRKKKNIEVTYRLKRKDGTYRWILDNGTPHYDAEDRFKGYIFSAIDITERKLAEEEKQREEALRNADETFHKALEEVNLVALRVEKDGTISFCNTYLLNATGFTREEVIGKNFFDFFVPAYEREIRREEFARALKNGGFFENVERSMLTRDGKVRFIQFSSVLLNSQEGEITGITRIGEDITDKRKVAETLIRNQAQLQDLFDNANDLIQIISMRGDILFVNKAWKEKLGYKNSEIETMNLKDIVHPDYGKSTLRMFRRIVKGEKLFKFQTVFVSKEGKSIHLAGSVSCKYEDGRPTAFRCILYDTTDKIRAEKAQNLYYSIANLTVKSDNLENLYYNIHKELGKVIEVKNFYITLYNQEKNYLHFPYYVDEDLQGEIRMTQRRVGKGLTEYAMFYNEPLFLYEEQIQQLIQENNLEIFGAIPKVWLGVPLKIENRIIGIIAVKCYKSRTTYTIRDLELLDFISGQIALAIERKQNEDKLQKQTARLNAIFESGTHLMWSINRKMHLTSFNRNYADAIEGQYGMKPQLLSNADRVRTQLMNDEQFSLWERKYEASFRGSPQYFEALMDDRDGKSVWREIYLNPIFLQDGTIEEVSGIAHDITHKKQAEIALMESEEKFRDIFESFQDIYYRSDLTGRILMISPSAYEVSGFRPFEIINKKITHFFTDVTKSRHVLRDLLRFGSVKNLEASFQTKSGAVLQFILNMRLVYDKDGQPVEIEGVARDITELKKSSEELLKAKEVAEKSLKVKESFLANMSHEIRTPMNGIIGMIDLLSDTHLQPKQQEYVQTVKKSSETLLHILNDILDLSKIEAGKMELHKAPMSLELTIEKLYALFSQQANSKRNQLHYFIEPEIPKYIIADETRLLQILSNLTSNAIKFTEGGDIRLHVSLVQSKGKVKKFKVNVSDTGIGIAAENLSLLFNTFSQVDNSSSKSYAGTGLGLSIAKELCRMMNGEIGVTSAPERGSTFWFTFEAKETNTSPVNAPAENFDFKAGDQFKKAAPYILITDDNIVNQKVASEILIKSGCKLEVASTGQEAIERVQETYADPDKQMYDLIFMDIQMPDMDGIEATRQIKNLGIPKLPPIIAMTAYSMKEDRERFMSQGMDDYIPKPIRANTLIAKVKEWFEPARKKATVSKSKKQEKVVKAVTIKPDKLQKPVEQKAAVTKIPVINAEIVAQLKKFGGADLVASVFEDFENETGELLHELNIFLNANDQTKILSNLHTLKGSAGTIGADRIANQAKLSEGKLKNKEFIDLNTDLQLLQELFVEFQQEYKNFITD</sequence>
<dbReference type="GO" id="GO:0005886">
    <property type="term" value="C:plasma membrane"/>
    <property type="evidence" value="ECO:0007669"/>
    <property type="project" value="UniProtKB-SubCell"/>
</dbReference>
<dbReference type="InterPro" id="IPR036641">
    <property type="entry name" value="HPT_dom_sf"/>
</dbReference>
<organism evidence="19 20">
    <name type="scientific">Rhodocytophaga rosea</name>
    <dbReference type="NCBI Taxonomy" id="2704465"/>
    <lineage>
        <taxon>Bacteria</taxon>
        <taxon>Pseudomonadati</taxon>
        <taxon>Bacteroidota</taxon>
        <taxon>Cytophagia</taxon>
        <taxon>Cytophagales</taxon>
        <taxon>Rhodocytophagaceae</taxon>
        <taxon>Rhodocytophaga</taxon>
    </lineage>
</organism>
<dbReference type="Pfam" id="PF00512">
    <property type="entry name" value="HisKA"/>
    <property type="match status" value="1"/>
</dbReference>
<dbReference type="Gene3D" id="3.40.50.2300">
    <property type="match status" value="1"/>
</dbReference>
<feature type="domain" description="PAS" evidence="16">
    <location>
        <begin position="871"/>
        <end position="916"/>
    </location>
</feature>
<dbReference type="InterPro" id="IPR035965">
    <property type="entry name" value="PAS-like_dom_sf"/>
</dbReference>
<dbReference type="InterPro" id="IPR003594">
    <property type="entry name" value="HATPase_dom"/>
</dbReference>
<dbReference type="SUPFAM" id="SSF47384">
    <property type="entry name" value="Homodimeric domain of signal transducing histidine kinase"/>
    <property type="match status" value="1"/>
</dbReference>
<evidence type="ECO:0000256" key="9">
    <source>
        <dbReference type="ARBA" id="ARBA00064003"/>
    </source>
</evidence>
<feature type="domain" description="PAS" evidence="16">
    <location>
        <begin position="451"/>
        <end position="521"/>
    </location>
</feature>
<dbReference type="SMART" id="SM00388">
    <property type="entry name" value="HisKA"/>
    <property type="match status" value="1"/>
</dbReference>
<dbReference type="GO" id="GO:0000155">
    <property type="term" value="F:phosphorelay sensor kinase activity"/>
    <property type="evidence" value="ECO:0007669"/>
    <property type="project" value="InterPro"/>
</dbReference>
<keyword evidence="4" id="KW-0808">Transferase</keyword>
<proteinExistence type="predicted"/>
<dbReference type="InterPro" id="IPR001789">
    <property type="entry name" value="Sig_transdc_resp-reg_receiver"/>
</dbReference>
<dbReference type="PROSITE" id="PS50110">
    <property type="entry name" value="RESPONSE_REGULATORY"/>
    <property type="match status" value="1"/>
</dbReference>
<dbReference type="PROSITE" id="PS50113">
    <property type="entry name" value="PAC"/>
    <property type="match status" value="4"/>
</dbReference>
<feature type="domain" description="PAS" evidence="16">
    <location>
        <begin position="323"/>
        <end position="394"/>
    </location>
</feature>
<dbReference type="Gene3D" id="1.10.287.130">
    <property type="match status" value="1"/>
</dbReference>
<evidence type="ECO:0000256" key="13">
    <source>
        <dbReference type="SAM" id="Coils"/>
    </source>
</evidence>
<feature type="modified residue" description="4-aspartylphosphate" evidence="12">
    <location>
        <position position="1316"/>
    </location>
</feature>
<dbReference type="SMART" id="SM00387">
    <property type="entry name" value="HATPase_c"/>
    <property type="match status" value="1"/>
</dbReference>
<dbReference type="FunFam" id="1.10.287.130:FF:000002">
    <property type="entry name" value="Two-component osmosensing histidine kinase"/>
    <property type="match status" value="1"/>
</dbReference>
<dbReference type="PROSITE" id="PS50109">
    <property type="entry name" value="HIS_KIN"/>
    <property type="match status" value="1"/>
</dbReference>
<dbReference type="PANTHER" id="PTHR45339:SF5">
    <property type="entry name" value="HISTIDINE KINASE"/>
    <property type="match status" value="1"/>
</dbReference>
<dbReference type="InterPro" id="IPR003018">
    <property type="entry name" value="GAF"/>
</dbReference>
<reference evidence="19 20" key="1">
    <citation type="submission" date="2020-01" db="EMBL/GenBank/DDBJ databases">
        <authorList>
            <person name="Kim M.K."/>
        </authorList>
    </citation>
    <scope>NUCLEOTIDE SEQUENCE [LARGE SCALE GENOMIC DNA]</scope>
    <source>
        <strain evidence="19 20">172606-1</strain>
    </source>
</reference>
<dbReference type="Pfam" id="PF13426">
    <property type="entry name" value="PAS_9"/>
    <property type="match status" value="3"/>
</dbReference>
<dbReference type="PRINTS" id="PR00344">
    <property type="entry name" value="BCTRLSENSOR"/>
</dbReference>
<evidence type="ECO:0000313" key="19">
    <source>
        <dbReference type="EMBL" id="QHT68426.1"/>
    </source>
</evidence>
<dbReference type="Pfam" id="PF08447">
    <property type="entry name" value="PAS_3"/>
    <property type="match status" value="2"/>
</dbReference>
<dbReference type="InterPro" id="IPR003661">
    <property type="entry name" value="HisK_dim/P_dom"/>
</dbReference>
<evidence type="ECO:0000259" key="17">
    <source>
        <dbReference type="PROSITE" id="PS50113"/>
    </source>
</evidence>
<evidence type="ECO:0000256" key="2">
    <source>
        <dbReference type="ARBA" id="ARBA00012438"/>
    </source>
</evidence>
<dbReference type="Pfam" id="PF01627">
    <property type="entry name" value="Hpt"/>
    <property type="match status" value="1"/>
</dbReference>
<dbReference type="InterPro" id="IPR000700">
    <property type="entry name" value="PAS-assoc_C"/>
</dbReference>
<protein>
    <recommendedName>
        <fullName evidence="10">Sensory/regulatory protein RpfC</fullName>
        <ecNumber evidence="2">2.7.13.3</ecNumber>
    </recommendedName>
</protein>
<dbReference type="CDD" id="cd00130">
    <property type="entry name" value="PAS"/>
    <property type="match status" value="6"/>
</dbReference>
<dbReference type="InterPro" id="IPR029016">
    <property type="entry name" value="GAF-like_dom_sf"/>
</dbReference>
<feature type="domain" description="PAC" evidence="17">
    <location>
        <begin position="942"/>
        <end position="994"/>
    </location>
</feature>
<dbReference type="SUPFAM" id="SSF55785">
    <property type="entry name" value="PYP-like sensor domain (PAS domain)"/>
    <property type="match status" value="6"/>
</dbReference>
<keyword evidence="20" id="KW-1185">Reference proteome</keyword>
<dbReference type="Gene3D" id="3.30.450.40">
    <property type="match status" value="1"/>
</dbReference>
<evidence type="ECO:0000256" key="3">
    <source>
        <dbReference type="ARBA" id="ARBA00022553"/>
    </source>
</evidence>
<dbReference type="SUPFAM" id="SSF55781">
    <property type="entry name" value="GAF domain-like"/>
    <property type="match status" value="1"/>
</dbReference>
<feature type="domain" description="PAC" evidence="17">
    <location>
        <begin position="398"/>
        <end position="450"/>
    </location>
</feature>
<dbReference type="InterPro" id="IPR008207">
    <property type="entry name" value="Sig_transdc_His_kin_Hpt_dom"/>
</dbReference>
<dbReference type="EMBL" id="CP048222">
    <property type="protein sequence ID" value="QHT68426.1"/>
    <property type="molecule type" value="Genomic_DNA"/>
</dbReference>
<dbReference type="CDD" id="cd00088">
    <property type="entry name" value="HPT"/>
    <property type="match status" value="1"/>
</dbReference>
<dbReference type="PROSITE" id="PS50894">
    <property type="entry name" value="HPT"/>
    <property type="match status" value="1"/>
</dbReference>
<keyword evidence="8" id="KW-0902">Two-component regulatory system</keyword>
<keyword evidence="3 12" id="KW-0597">Phosphoprotein</keyword>
<evidence type="ECO:0000259" key="15">
    <source>
        <dbReference type="PROSITE" id="PS50110"/>
    </source>
</evidence>
<dbReference type="Pfam" id="PF13185">
    <property type="entry name" value="GAF_2"/>
    <property type="match status" value="1"/>
</dbReference>
<dbReference type="NCBIfam" id="TIGR00229">
    <property type="entry name" value="sensory_box"/>
    <property type="match status" value="6"/>
</dbReference>
<feature type="domain" description="Response regulatory" evidence="15">
    <location>
        <begin position="1260"/>
        <end position="1383"/>
    </location>
</feature>
<dbReference type="CDD" id="cd00082">
    <property type="entry name" value="HisKA"/>
    <property type="match status" value="1"/>
</dbReference>
<comment type="subunit">
    <text evidence="9">At low DSF concentrations, interacts with RpfF.</text>
</comment>
<dbReference type="Proteomes" id="UP000480178">
    <property type="component" value="Chromosome"/>
</dbReference>
<dbReference type="CDD" id="cd16922">
    <property type="entry name" value="HATPase_EvgS-ArcB-TorS-like"/>
    <property type="match status" value="1"/>
</dbReference>
<dbReference type="GO" id="GO:0005524">
    <property type="term" value="F:ATP binding"/>
    <property type="evidence" value="ECO:0007669"/>
    <property type="project" value="UniProtKB-KW"/>
</dbReference>
<evidence type="ECO:0000259" key="14">
    <source>
        <dbReference type="PROSITE" id="PS50109"/>
    </source>
</evidence>
<dbReference type="CDD" id="cd17546">
    <property type="entry name" value="REC_hyHK_CKI1_RcsC-like"/>
    <property type="match status" value="1"/>
</dbReference>
<dbReference type="InterPro" id="IPR005467">
    <property type="entry name" value="His_kinase_dom"/>
</dbReference>
<dbReference type="InterPro" id="IPR000014">
    <property type="entry name" value="PAS"/>
</dbReference>
<dbReference type="InterPro" id="IPR001610">
    <property type="entry name" value="PAC"/>
</dbReference>
<dbReference type="InterPro" id="IPR036097">
    <property type="entry name" value="HisK_dim/P_sf"/>
</dbReference>
<feature type="domain" description="HPt" evidence="18">
    <location>
        <begin position="1441"/>
        <end position="1534"/>
    </location>
</feature>
<dbReference type="Gene3D" id="1.20.120.160">
    <property type="entry name" value="HPT domain"/>
    <property type="match status" value="1"/>
</dbReference>
<dbReference type="PANTHER" id="PTHR45339">
    <property type="entry name" value="HYBRID SIGNAL TRANSDUCTION HISTIDINE KINASE J"/>
    <property type="match status" value="1"/>
</dbReference>
<evidence type="ECO:0000256" key="1">
    <source>
        <dbReference type="ARBA" id="ARBA00000085"/>
    </source>
</evidence>
<dbReference type="Pfam" id="PF00072">
    <property type="entry name" value="Response_reg"/>
    <property type="match status" value="1"/>
</dbReference>
<dbReference type="SUPFAM" id="SSF55874">
    <property type="entry name" value="ATPase domain of HSP90 chaperone/DNA topoisomerase II/histidine kinase"/>
    <property type="match status" value="1"/>
</dbReference>
<dbReference type="InterPro" id="IPR011006">
    <property type="entry name" value="CheY-like_superfamily"/>
</dbReference>
<dbReference type="Gene3D" id="3.30.565.10">
    <property type="entry name" value="Histidine kinase-like ATPase, C-terminal domain"/>
    <property type="match status" value="1"/>
</dbReference>
<dbReference type="SUPFAM" id="SSF47226">
    <property type="entry name" value="Histidine-containing phosphotransfer domain, HPT domain"/>
    <property type="match status" value="1"/>
</dbReference>
<dbReference type="InterPro" id="IPR013655">
    <property type="entry name" value="PAS_fold_3"/>
</dbReference>
<evidence type="ECO:0000256" key="10">
    <source>
        <dbReference type="ARBA" id="ARBA00068150"/>
    </source>
</evidence>
<dbReference type="EC" id="2.7.13.3" evidence="2"/>
<evidence type="ECO:0000256" key="4">
    <source>
        <dbReference type="ARBA" id="ARBA00022679"/>
    </source>
</evidence>
<dbReference type="RefSeq" id="WP_162444439.1">
    <property type="nucleotide sequence ID" value="NZ_CP048222.1"/>
</dbReference>
<keyword evidence="13" id="KW-0175">Coiled coil</keyword>
<name>A0A6C0GK65_9BACT</name>
<dbReference type="InterPro" id="IPR036890">
    <property type="entry name" value="HATPase_C_sf"/>
</dbReference>
<dbReference type="SMART" id="SM00086">
    <property type="entry name" value="PAC"/>
    <property type="match status" value="5"/>
</dbReference>
<feature type="domain" description="PAC" evidence="17">
    <location>
        <begin position="264"/>
        <end position="316"/>
    </location>
</feature>
<feature type="domain" description="Histidine kinase" evidence="14">
    <location>
        <begin position="1012"/>
        <end position="1233"/>
    </location>
</feature>
<dbReference type="KEGG" id="rhoz:GXP67_18150"/>
<keyword evidence="6" id="KW-0418">Kinase</keyword>
<dbReference type="FunFam" id="3.30.565.10:FF:000010">
    <property type="entry name" value="Sensor histidine kinase RcsC"/>
    <property type="match status" value="1"/>
</dbReference>
<comment type="catalytic activity">
    <reaction evidence="1">
        <text>ATP + protein L-histidine = ADP + protein N-phospho-L-histidine.</text>
        <dbReference type="EC" id="2.7.13.3"/>
    </reaction>
</comment>
<dbReference type="SUPFAM" id="SSF52172">
    <property type="entry name" value="CheY-like"/>
    <property type="match status" value="1"/>
</dbReference>
<feature type="domain" description="PAS" evidence="16">
    <location>
        <begin position="66"/>
        <end position="110"/>
    </location>
</feature>